<keyword evidence="3 5" id="KW-0067">ATP-binding</keyword>
<evidence type="ECO:0000256" key="2">
    <source>
        <dbReference type="ARBA" id="ARBA00022741"/>
    </source>
</evidence>
<evidence type="ECO:0000256" key="3">
    <source>
        <dbReference type="ARBA" id="ARBA00022840"/>
    </source>
</evidence>
<evidence type="ECO:0000313" key="6">
    <source>
        <dbReference type="Proteomes" id="UP000323567"/>
    </source>
</evidence>
<gene>
    <name evidence="5" type="ORF">F2Y13_01345</name>
</gene>
<comment type="caution">
    <text evidence="5">The sequence shown here is derived from an EMBL/GenBank/DDBJ whole genome shotgun (WGS) entry which is preliminary data.</text>
</comment>
<dbReference type="InterPro" id="IPR003439">
    <property type="entry name" value="ABC_transporter-like_ATP-bd"/>
</dbReference>
<dbReference type="PROSITE" id="PS50893">
    <property type="entry name" value="ABC_TRANSPORTER_2"/>
    <property type="match status" value="1"/>
</dbReference>
<reference evidence="5 6" key="1">
    <citation type="journal article" date="2019" name="Nat. Med.">
        <title>A library of human gut bacterial isolates paired with longitudinal multiomics data enables mechanistic microbiome research.</title>
        <authorList>
            <person name="Poyet M."/>
            <person name="Groussin M."/>
            <person name="Gibbons S.M."/>
            <person name="Avila-Pacheco J."/>
            <person name="Jiang X."/>
            <person name="Kearney S.M."/>
            <person name="Perrotta A.R."/>
            <person name="Berdy B."/>
            <person name="Zhao S."/>
            <person name="Lieberman T.D."/>
            <person name="Swanson P.K."/>
            <person name="Smith M."/>
            <person name="Roesemann S."/>
            <person name="Alexander J.E."/>
            <person name="Rich S.A."/>
            <person name="Livny J."/>
            <person name="Vlamakis H."/>
            <person name="Clish C."/>
            <person name="Bullock K."/>
            <person name="Deik A."/>
            <person name="Scott J."/>
            <person name="Pierce K.A."/>
            <person name="Xavier R.J."/>
            <person name="Alm E.J."/>
        </authorList>
    </citation>
    <scope>NUCLEOTIDE SEQUENCE [LARGE SCALE GENOMIC DNA]</scope>
    <source>
        <strain evidence="5 6">BIOML-A2</strain>
    </source>
</reference>
<dbReference type="InterPro" id="IPR051782">
    <property type="entry name" value="ABC_Transporter_VariousFunc"/>
</dbReference>
<dbReference type="PANTHER" id="PTHR42939:SF1">
    <property type="entry name" value="ABC TRANSPORTER ATP-BINDING PROTEIN ALBC-RELATED"/>
    <property type="match status" value="1"/>
</dbReference>
<accession>A0A5B3GFD2</accession>
<dbReference type="Gene3D" id="3.40.50.300">
    <property type="entry name" value="P-loop containing nucleotide triphosphate hydrolases"/>
    <property type="match status" value="1"/>
</dbReference>
<dbReference type="GO" id="GO:0016887">
    <property type="term" value="F:ATP hydrolysis activity"/>
    <property type="evidence" value="ECO:0007669"/>
    <property type="project" value="InterPro"/>
</dbReference>
<dbReference type="AlphaFoldDB" id="A0A5B3GFD2"/>
<name>A0A5B3GFD2_9BACT</name>
<evidence type="ECO:0000259" key="4">
    <source>
        <dbReference type="PROSITE" id="PS50893"/>
    </source>
</evidence>
<dbReference type="Proteomes" id="UP000323567">
    <property type="component" value="Unassembled WGS sequence"/>
</dbReference>
<dbReference type="Pfam" id="PF00005">
    <property type="entry name" value="ABC_tran"/>
    <property type="match status" value="1"/>
</dbReference>
<dbReference type="SUPFAM" id="SSF52540">
    <property type="entry name" value="P-loop containing nucleoside triphosphate hydrolases"/>
    <property type="match status" value="1"/>
</dbReference>
<keyword evidence="1" id="KW-0813">Transport</keyword>
<dbReference type="EMBL" id="VVXK01000001">
    <property type="protein sequence ID" value="KAA2372137.1"/>
    <property type="molecule type" value="Genomic_DNA"/>
</dbReference>
<evidence type="ECO:0000256" key="1">
    <source>
        <dbReference type="ARBA" id="ARBA00022448"/>
    </source>
</evidence>
<dbReference type="GO" id="GO:0005524">
    <property type="term" value="F:ATP binding"/>
    <property type="evidence" value="ECO:0007669"/>
    <property type="project" value="UniProtKB-KW"/>
</dbReference>
<sequence>MITIDALRICDGERTPLDGVTMLLTANAVHGIAGEGRSELLRAVYGLAVPESGSVTSGGHPLRRRDMAYLEAEPRFWPGLTAGDCLGLVRRYHPASDPAPLLRRLPVPPAAEAAALPPNERKRLALILLLMQRKRVLLLDEPFCGLDAESVFVVQQLILQLGCEGRTLLVAADSLALLDGICDDLYVLGGGQVQGRYEHYEFQRAIREAGSAAGFPKK</sequence>
<feature type="domain" description="ABC transporter" evidence="4">
    <location>
        <begin position="1"/>
        <end position="215"/>
    </location>
</feature>
<dbReference type="PANTHER" id="PTHR42939">
    <property type="entry name" value="ABC TRANSPORTER ATP-BINDING PROTEIN ALBC-RELATED"/>
    <property type="match status" value="1"/>
</dbReference>
<organism evidence="5 6">
    <name type="scientific">Alistipes shahii</name>
    <dbReference type="NCBI Taxonomy" id="328814"/>
    <lineage>
        <taxon>Bacteria</taxon>
        <taxon>Pseudomonadati</taxon>
        <taxon>Bacteroidota</taxon>
        <taxon>Bacteroidia</taxon>
        <taxon>Bacteroidales</taxon>
        <taxon>Rikenellaceae</taxon>
        <taxon>Alistipes</taxon>
    </lineage>
</organism>
<dbReference type="InterPro" id="IPR027417">
    <property type="entry name" value="P-loop_NTPase"/>
</dbReference>
<keyword evidence="2" id="KW-0547">Nucleotide-binding</keyword>
<dbReference type="RefSeq" id="WP_149886867.1">
    <property type="nucleotide sequence ID" value="NZ_DAWEBI010000016.1"/>
</dbReference>
<protein>
    <submittedName>
        <fullName evidence="5">ATP-binding cassette domain-containing protein</fullName>
    </submittedName>
</protein>
<proteinExistence type="predicted"/>
<evidence type="ECO:0000313" key="5">
    <source>
        <dbReference type="EMBL" id="KAA2372137.1"/>
    </source>
</evidence>